<organism evidence="2">
    <name type="scientific">uncultured Cytophagales bacterium</name>
    <dbReference type="NCBI Taxonomy" id="158755"/>
    <lineage>
        <taxon>Bacteria</taxon>
        <taxon>Pseudomonadati</taxon>
        <taxon>Bacteroidota</taxon>
        <taxon>Sphingobacteriia</taxon>
        <taxon>Sphingobacteriales</taxon>
        <taxon>environmental samples</taxon>
    </lineage>
</organism>
<feature type="non-terminal residue" evidence="2">
    <location>
        <position position="109"/>
    </location>
</feature>
<reference evidence="2" key="1">
    <citation type="submission" date="2020-02" db="EMBL/GenBank/DDBJ databases">
        <authorList>
            <person name="Meier V. D."/>
        </authorList>
    </citation>
    <scope>NUCLEOTIDE SEQUENCE</scope>
    <source>
        <strain evidence="2">AVDCRST_MAG56</strain>
    </source>
</reference>
<evidence type="ECO:0000256" key="1">
    <source>
        <dbReference type="SAM" id="MobiDB-lite"/>
    </source>
</evidence>
<feature type="compositionally biased region" description="Basic residues" evidence="1">
    <location>
        <begin position="62"/>
        <end position="71"/>
    </location>
</feature>
<sequence length="109" mass="11786">ETLPTSYPRTTQPGLRAERVERPGSPGLRPLLVEFRLRESLRGGGHHGGEVYLVAPPAGTARSRHCAHPYRGHAEPDLHPPGRPGSPFSGGADFDPEGRRIPGKRSARV</sequence>
<feature type="region of interest" description="Disordered" evidence="1">
    <location>
        <begin position="61"/>
        <end position="109"/>
    </location>
</feature>
<accession>A0A6J4IL98</accession>
<feature type="compositionally biased region" description="Polar residues" evidence="1">
    <location>
        <begin position="1"/>
        <end position="13"/>
    </location>
</feature>
<dbReference type="AlphaFoldDB" id="A0A6J4IL98"/>
<evidence type="ECO:0000313" key="2">
    <source>
        <dbReference type="EMBL" id="CAA9255430.1"/>
    </source>
</evidence>
<protein>
    <submittedName>
        <fullName evidence="2">Transcriptional regulator, ArsR family</fullName>
    </submittedName>
</protein>
<name>A0A6J4IL98_9SPHI</name>
<gene>
    <name evidence="2" type="ORF">AVDCRST_MAG56-2186</name>
</gene>
<feature type="non-terminal residue" evidence="2">
    <location>
        <position position="1"/>
    </location>
</feature>
<dbReference type="EMBL" id="CADCTQ010000197">
    <property type="protein sequence ID" value="CAA9255430.1"/>
    <property type="molecule type" value="Genomic_DNA"/>
</dbReference>
<feature type="region of interest" description="Disordered" evidence="1">
    <location>
        <begin position="1"/>
        <end position="28"/>
    </location>
</feature>
<proteinExistence type="predicted"/>